<dbReference type="PROSITE" id="PS50102">
    <property type="entry name" value="RRM"/>
    <property type="match status" value="1"/>
</dbReference>
<evidence type="ECO:0000256" key="3">
    <source>
        <dbReference type="PROSITE-ProRule" id="PRU00176"/>
    </source>
</evidence>
<dbReference type="Pfam" id="PF00076">
    <property type="entry name" value="RRM_1"/>
    <property type="match status" value="1"/>
</dbReference>
<evidence type="ECO:0000313" key="5">
    <source>
        <dbReference type="EMBL" id="ESO88234.1"/>
    </source>
</evidence>
<evidence type="ECO:0000256" key="1">
    <source>
        <dbReference type="ARBA" id="ARBA00008920"/>
    </source>
</evidence>
<feature type="domain" description="RRM" evidence="4">
    <location>
        <begin position="24"/>
        <end position="105"/>
    </location>
</feature>
<dbReference type="EMBL" id="KB202719">
    <property type="protein sequence ID" value="ESO88234.1"/>
    <property type="molecule type" value="Genomic_DNA"/>
</dbReference>
<dbReference type="SUPFAM" id="SSF54928">
    <property type="entry name" value="RNA-binding domain, RBD"/>
    <property type="match status" value="1"/>
</dbReference>
<dbReference type="Gene3D" id="3.30.70.330">
    <property type="match status" value="1"/>
</dbReference>
<dbReference type="PANTHER" id="PTHR37457:SF3">
    <property type="entry name" value="TRNA SELENOCYSTEINE-ASSOCIATED PROTEIN 1"/>
    <property type="match status" value="1"/>
</dbReference>
<dbReference type="InterPro" id="IPR000504">
    <property type="entry name" value="RRM_dom"/>
</dbReference>
<evidence type="ECO:0000256" key="2">
    <source>
        <dbReference type="ARBA" id="ARBA00033477"/>
    </source>
</evidence>
<dbReference type="InterPro" id="IPR012677">
    <property type="entry name" value="Nucleotide-bd_a/b_plait_sf"/>
</dbReference>
<evidence type="ECO:0000313" key="6">
    <source>
        <dbReference type="Proteomes" id="UP000030746"/>
    </source>
</evidence>
<dbReference type="OrthoDB" id="446113at2759"/>
<dbReference type="InterPro" id="IPR041085">
    <property type="entry name" value="TSAP1_C"/>
</dbReference>
<name>V4BHK0_LOTGI</name>
<dbReference type="Proteomes" id="UP000030746">
    <property type="component" value="Unassembled WGS sequence"/>
</dbReference>
<dbReference type="HOGENOM" id="CLU_016304_3_0_1"/>
<dbReference type="CTD" id="20249584"/>
<dbReference type="OMA" id="FPGIFLQ"/>
<dbReference type="SMART" id="SM00360">
    <property type="entry name" value="RRM"/>
    <property type="match status" value="1"/>
</dbReference>
<dbReference type="InterPro" id="IPR035979">
    <property type="entry name" value="RBD_domain_sf"/>
</dbReference>
<keyword evidence="6" id="KW-1185">Reference proteome</keyword>
<dbReference type="GO" id="GO:0003723">
    <property type="term" value="F:RNA binding"/>
    <property type="evidence" value="ECO:0007669"/>
    <property type="project" value="UniProtKB-UniRule"/>
</dbReference>
<accession>V4BHK0</accession>
<dbReference type="Pfam" id="PF17654">
    <property type="entry name" value="Trnau1ap"/>
    <property type="match status" value="1"/>
</dbReference>
<evidence type="ECO:0000259" key="4">
    <source>
        <dbReference type="PROSITE" id="PS50102"/>
    </source>
</evidence>
<dbReference type="STRING" id="225164.V4BHK0"/>
<sequence length="211" mass="24560">MAERQRGYGDNRADYRRTHVRPEYCLYVGDLSNDVDDSMLYYAFKRNYPSLYSAKVTYDTSGTSGKNKNYGIVRFDEELDQQKALIEMQHIRIGRRTVKVSLAAPKRTEAPGTSESVYYSQYNSTSGPNQYHWGGYTVNYNTNPCQQEYQGHYQPQHDDEVDPLEDPQLEVDVEKENREFMISSEAFFNALDQSRWHPIDHVTSQLHPFVS</sequence>
<protein>
    <recommendedName>
        <fullName evidence="2">tRNA selenocysteine-associated protein 1</fullName>
    </recommendedName>
</protein>
<dbReference type="RefSeq" id="XP_009060954.1">
    <property type="nucleotide sequence ID" value="XM_009062706.1"/>
</dbReference>
<reference evidence="5 6" key="1">
    <citation type="journal article" date="2013" name="Nature">
        <title>Insights into bilaterian evolution from three spiralian genomes.</title>
        <authorList>
            <person name="Simakov O."/>
            <person name="Marletaz F."/>
            <person name="Cho S.J."/>
            <person name="Edsinger-Gonzales E."/>
            <person name="Havlak P."/>
            <person name="Hellsten U."/>
            <person name="Kuo D.H."/>
            <person name="Larsson T."/>
            <person name="Lv J."/>
            <person name="Arendt D."/>
            <person name="Savage R."/>
            <person name="Osoegawa K."/>
            <person name="de Jong P."/>
            <person name="Grimwood J."/>
            <person name="Chapman J.A."/>
            <person name="Shapiro H."/>
            <person name="Aerts A."/>
            <person name="Otillar R.P."/>
            <person name="Terry A.Y."/>
            <person name="Boore J.L."/>
            <person name="Grigoriev I.V."/>
            <person name="Lindberg D.R."/>
            <person name="Seaver E.C."/>
            <person name="Weisblat D.A."/>
            <person name="Putnam N.H."/>
            <person name="Rokhsar D.S."/>
        </authorList>
    </citation>
    <scope>NUCLEOTIDE SEQUENCE [LARGE SCALE GENOMIC DNA]</scope>
</reference>
<dbReference type="PANTHER" id="PTHR37457">
    <property type="entry name" value="TRNA SELENOCYSTEINE 1-ASSOCIATED PROTEIN 1-RELATED"/>
    <property type="match status" value="1"/>
</dbReference>
<keyword evidence="3" id="KW-0694">RNA-binding</keyword>
<gene>
    <name evidence="5" type="ORF">LOTGIDRAFT_234570</name>
</gene>
<dbReference type="KEGG" id="lgi:LOTGIDRAFT_234570"/>
<comment type="similarity">
    <text evidence="1">Belongs to the RRM TRSPAP family.</text>
</comment>
<dbReference type="GeneID" id="20249584"/>
<organism evidence="5 6">
    <name type="scientific">Lottia gigantea</name>
    <name type="common">Giant owl limpet</name>
    <dbReference type="NCBI Taxonomy" id="225164"/>
    <lineage>
        <taxon>Eukaryota</taxon>
        <taxon>Metazoa</taxon>
        <taxon>Spiralia</taxon>
        <taxon>Lophotrochozoa</taxon>
        <taxon>Mollusca</taxon>
        <taxon>Gastropoda</taxon>
        <taxon>Patellogastropoda</taxon>
        <taxon>Lottioidea</taxon>
        <taxon>Lottiidae</taxon>
        <taxon>Lottia</taxon>
    </lineage>
</organism>
<proteinExistence type="inferred from homology"/>
<dbReference type="InterPro" id="IPR040434">
    <property type="entry name" value="TSAP1"/>
</dbReference>
<dbReference type="AlphaFoldDB" id="V4BHK0"/>